<evidence type="ECO:0000313" key="11">
    <source>
        <dbReference type="Proteomes" id="UP001302126"/>
    </source>
</evidence>
<comment type="caution">
    <text evidence="10">The sequence shown here is derived from an EMBL/GenBank/DDBJ whole genome shotgun (WGS) entry which is preliminary data.</text>
</comment>
<feature type="compositionally biased region" description="Low complexity" evidence="8">
    <location>
        <begin position="11"/>
        <end position="20"/>
    </location>
</feature>
<dbReference type="Pfam" id="PF12457">
    <property type="entry name" value="TIP_N"/>
    <property type="match status" value="1"/>
</dbReference>
<keyword evidence="7" id="KW-0175">Coiled coil</keyword>
<keyword evidence="5" id="KW-0508">mRNA splicing</keyword>
<evidence type="ECO:0000256" key="4">
    <source>
        <dbReference type="ARBA" id="ARBA00022728"/>
    </source>
</evidence>
<evidence type="ECO:0000256" key="8">
    <source>
        <dbReference type="SAM" id="MobiDB-lite"/>
    </source>
</evidence>
<dbReference type="PANTHER" id="PTHR23329">
    <property type="entry name" value="TUFTELIN-INTERACTING PROTEIN 11-RELATED"/>
    <property type="match status" value="1"/>
</dbReference>
<feature type="region of interest" description="Disordered" evidence="8">
    <location>
        <begin position="1"/>
        <end position="166"/>
    </location>
</feature>
<evidence type="ECO:0000256" key="3">
    <source>
        <dbReference type="ARBA" id="ARBA00022664"/>
    </source>
</evidence>
<feature type="region of interest" description="Disordered" evidence="8">
    <location>
        <begin position="197"/>
        <end position="226"/>
    </location>
</feature>
<evidence type="ECO:0000256" key="6">
    <source>
        <dbReference type="ARBA" id="ARBA00023242"/>
    </source>
</evidence>
<evidence type="ECO:0000256" key="1">
    <source>
        <dbReference type="ARBA" id="ARBA00004123"/>
    </source>
</evidence>
<dbReference type="InterPro" id="IPR000467">
    <property type="entry name" value="G_patch_dom"/>
</dbReference>
<organism evidence="10 11">
    <name type="scientific">Podospora australis</name>
    <dbReference type="NCBI Taxonomy" id="1536484"/>
    <lineage>
        <taxon>Eukaryota</taxon>
        <taxon>Fungi</taxon>
        <taxon>Dikarya</taxon>
        <taxon>Ascomycota</taxon>
        <taxon>Pezizomycotina</taxon>
        <taxon>Sordariomycetes</taxon>
        <taxon>Sordariomycetidae</taxon>
        <taxon>Sordariales</taxon>
        <taxon>Podosporaceae</taxon>
        <taxon>Podospora</taxon>
    </lineage>
</organism>
<comment type="similarity">
    <text evidence="2">Belongs to the TFP11/STIP family.</text>
</comment>
<reference evidence="10" key="1">
    <citation type="journal article" date="2023" name="Mol. Phylogenet. Evol.">
        <title>Genome-scale phylogeny and comparative genomics of the fungal order Sordariales.</title>
        <authorList>
            <person name="Hensen N."/>
            <person name="Bonometti L."/>
            <person name="Westerberg I."/>
            <person name="Brannstrom I.O."/>
            <person name="Guillou S."/>
            <person name="Cros-Aarteil S."/>
            <person name="Calhoun S."/>
            <person name="Haridas S."/>
            <person name="Kuo A."/>
            <person name="Mondo S."/>
            <person name="Pangilinan J."/>
            <person name="Riley R."/>
            <person name="LaButti K."/>
            <person name="Andreopoulos B."/>
            <person name="Lipzen A."/>
            <person name="Chen C."/>
            <person name="Yan M."/>
            <person name="Daum C."/>
            <person name="Ng V."/>
            <person name="Clum A."/>
            <person name="Steindorff A."/>
            <person name="Ohm R.A."/>
            <person name="Martin F."/>
            <person name="Silar P."/>
            <person name="Natvig D.O."/>
            <person name="Lalanne C."/>
            <person name="Gautier V."/>
            <person name="Ament-Velasquez S.L."/>
            <person name="Kruys A."/>
            <person name="Hutchinson M.I."/>
            <person name="Powell A.J."/>
            <person name="Barry K."/>
            <person name="Miller A.N."/>
            <person name="Grigoriev I.V."/>
            <person name="Debuchy R."/>
            <person name="Gladieux P."/>
            <person name="Hiltunen Thoren M."/>
            <person name="Johannesson H."/>
        </authorList>
    </citation>
    <scope>NUCLEOTIDE SEQUENCE</scope>
    <source>
        <strain evidence="10">PSN309</strain>
    </source>
</reference>
<name>A0AAN6WP53_9PEZI</name>
<accession>A0AAN6WP53</accession>
<dbReference type="SMART" id="SM00443">
    <property type="entry name" value="G_patch"/>
    <property type="match status" value="1"/>
</dbReference>
<dbReference type="Pfam" id="PF07842">
    <property type="entry name" value="GCFC"/>
    <property type="match status" value="1"/>
</dbReference>
<dbReference type="PANTHER" id="PTHR23329:SF1">
    <property type="entry name" value="TUFTELIN-INTERACTING PROTEIN 11"/>
    <property type="match status" value="1"/>
</dbReference>
<feature type="coiled-coil region" evidence="7">
    <location>
        <begin position="429"/>
        <end position="460"/>
    </location>
</feature>
<feature type="region of interest" description="Disordered" evidence="8">
    <location>
        <begin position="314"/>
        <end position="353"/>
    </location>
</feature>
<dbReference type="PROSITE" id="PS50174">
    <property type="entry name" value="G_PATCH"/>
    <property type="match status" value="1"/>
</dbReference>
<evidence type="ECO:0000259" key="9">
    <source>
        <dbReference type="PROSITE" id="PS50174"/>
    </source>
</evidence>
<reference evidence="10" key="2">
    <citation type="submission" date="2023-05" db="EMBL/GenBank/DDBJ databases">
        <authorList>
            <consortium name="Lawrence Berkeley National Laboratory"/>
            <person name="Steindorff A."/>
            <person name="Hensen N."/>
            <person name="Bonometti L."/>
            <person name="Westerberg I."/>
            <person name="Brannstrom I.O."/>
            <person name="Guillou S."/>
            <person name="Cros-Aarteil S."/>
            <person name="Calhoun S."/>
            <person name="Haridas S."/>
            <person name="Kuo A."/>
            <person name="Mondo S."/>
            <person name="Pangilinan J."/>
            <person name="Riley R."/>
            <person name="Labutti K."/>
            <person name="Andreopoulos B."/>
            <person name="Lipzen A."/>
            <person name="Chen C."/>
            <person name="Yanf M."/>
            <person name="Daum C."/>
            <person name="Ng V."/>
            <person name="Clum A."/>
            <person name="Ohm R."/>
            <person name="Martin F."/>
            <person name="Silar P."/>
            <person name="Natvig D."/>
            <person name="Lalanne C."/>
            <person name="Gautier V."/>
            <person name="Ament-Velasquez S.L."/>
            <person name="Kruys A."/>
            <person name="Hutchinson M.I."/>
            <person name="Powell A.J."/>
            <person name="Barry K."/>
            <person name="Miller A.N."/>
            <person name="Grigoriev I.V."/>
            <person name="Debuchy R."/>
            <person name="Gladieux P."/>
            <person name="Thoren M.H."/>
            <person name="Johannesson H."/>
        </authorList>
    </citation>
    <scope>NUCLEOTIDE SEQUENCE</scope>
    <source>
        <strain evidence="10">PSN309</strain>
    </source>
</reference>
<dbReference type="Pfam" id="PF01585">
    <property type="entry name" value="G-patch"/>
    <property type="match status" value="1"/>
</dbReference>
<dbReference type="Proteomes" id="UP001302126">
    <property type="component" value="Unassembled WGS sequence"/>
</dbReference>
<feature type="domain" description="G-patch" evidence="9">
    <location>
        <begin position="247"/>
        <end position="293"/>
    </location>
</feature>
<dbReference type="GO" id="GO:0071008">
    <property type="term" value="C:U2-type post-mRNA release spliceosomal complex"/>
    <property type="evidence" value="ECO:0007669"/>
    <property type="project" value="TreeGrafter"/>
</dbReference>
<proteinExistence type="inferred from homology"/>
<protein>
    <submittedName>
        <fullName evidence="10">Tuftelin interacting protein</fullName>
    </submittedName>
</protein>
<keyword evidence="4" id="KW-0747">Spliceosome</keyword>
<gene>
    <name evidence="10" type="ORF">QBC35DRAFT_37598</name>
</gene>
<keyword evidence="6" id="KW-0539">Nucleus</keyword>
<dbReference type="EMBL" id="MU864469">
    <property type="protein sequence ID" value="KAK4184906.1"/>
    <property type="molecule type" value="Genomic_DNA"/>
</dbReference>
<dbReference type="AlphaFoldDB" id="A0AAN6WP53"/>
<keyword evidence="3" id="KW-0507">mRNA processing</keyword>
<sequence>MNFDPSNLTKASAADYSSSESDGEGDEYLMPSRNPHEDEFADHNPRKRRRTGRDAKESAALGIFGSESEDEGPSRKWRHKPLRNKGVSFVSSNNVKPKSTDDDDEDEQDEDEEYAEWDDDGKPTMTAPATKLQKEEEEEDDEDEDGDEGMGGLGLGFGGGGAAAAAAQGLGWTPPTQQQIPTKSAAPKVQSFVKSKVDADKPLGTGFVPTSARGPTLLVKDDEPKTPTVALPSAFSKTRGGKTKVANNSFAAKMMAKMGWQEGKGLGREGQGRNVIIEANLRPQGAGLGAVKEKTEQERLEEKRQALLRGEVVVDSDEEEKKKKAARRKKALTGGLGSGAGSGASTPKRQKPKYLTLDDIKKAAPGLKIPDAFTPILDLTGPGKKMLTTSSGLMTPTAGVAPAESAEAAENRKLVRRAQNDFMAILEEWQSLQERKAYLELQLQQERQELEELTSSLQGNRSVTTACAAASKPTESGEVDRKADLSYRLNKMISGLSEANASLSDNILPQIKEELASLTVAAVHPTFNQFRQLWEPLQEPKPSFLDGLKSIRGLLGLDQKTKKTYRKPTATPYETMMYELWYRTVSGAVREWDVREPDQLIAVLDAWDSLLPGFVRTQLLQDIIRKLDEAIQKWQPKKHAHNLPHTWIFPWLPYLPSVHLDPKSSTGLVADVRRKFRQLIDSWDFKKGVIPGLKPWKTALRPIHGRDQWAPLVMNHLLPGMARYLRTNFQVDPADQKLEILDSIFEWRDLISPIMIGEVVITELFPMWHKVLYEWLLLDNANYEEIGQWFEWWQTDALPDDIKNLPSVIAEFDKGAALIEKALSLGDRAKTELPLPEKGPALRTSSRSSRDQHHHREKKPEPPVVDTATTTKPEEVSFRHIIEEWCQNNDLLFVPENKVHGAEKLYKISGYDGKRSVSVYFKGNSLFIPGKNQMSPMEIRRENEDEYGVLLDMVS</sequence>
<evidence type="ECO:0000313" key="10">
    <source>
        <dbReference type="EMBL" id="KAK4184906.1"/>
    </source>
</evidence>
<dbReference type="InterPro" id="IPR045211">
    <property type="entry name" value="TFP11/STIP/Ntr1"/>
</dbReference>
<feature type="compositionally biased region" description="Gly residues" evidence="8">
    <location>
        <begin position="149"/>
        <end position="162"/>
    </location>
</feature>
<feature type="compositionally biased region" description="Polar residues" evidence="8">
    <location>
        <begin position="1"/>
        <end position="10"/>
    </location>
</feature>
<evidence type="ECO:0000256" key="7">
    <source>
        <dbReference type="SAM" id="Coils"/>
    </source>
</evidence>
<dbReference type="InterPro" id="IPR022159">
    <property type="entry name" value="STIP/TFIP11_N"/>
</dbReference>
<dbReference type="InterPro" id="IPR022783">
    <property type="entry name" value="GCFC_dom"/>
</dbReference>
<comment type="subcellular location">
    <subcellularLocation>
        <location evidence="1">Nucleus</location>
    </subcellularLocation>
</comment>
<feature type="compositionally biased region" description="Acidic residues" evidence="8">
    <location>
        <begin position="135"/>
        <end position="148"/>
    </location>
</feature>
<feature type="compositionally biased region" description="Basic and acidic residues" evidence="8">
    <location>
        <begin position="34"/>
        <end position="44"/>
    </location>
</feature>
<feature type="region of interest" description="Disordered" evidence="8">
    <location>
        <begin position="830"/>
        <end position="870"/>
    </location>
</feature>
<evidence type="ECO:0000256" key="2">
    <source>
        <dbReference type="ARBA" id="ARBA00010900"/>
    </source>
</evidence>
<evidence type="ECO:0000256" key="5">
    <source>
        <dbReference type="ARBA" id="ARBA00023187"/>
    </source>
</evidence>
<dbReference type="GO" id="GO:0003676">
    <property type="term" value="F:nucleic acid binding"/>
    <property type="evidence" value="ECO:0007669"/>
    <property type="project" value="InterPro"/>
</dbReference>
<dbReference type="GO" id="GO:0000390">
    <property type="term" value="P:spliceosomal complex disassembly"/>
    <property type="evidence" value="ECO:0007669"/>
    <property type="project" value="InterPro"/>
</dbReference>
<keyword evidence="11" id="KW-1185">Reference proteome</keyword>
<feature type="compositionally biased region" description="Acidic residues" evidence="8">
    <location>
        <begin position="101"/>
        <end position="119"/>
    </location>
</feature>